<dbReference type="KEGG" id="ccp:CHC_T00002773001"/>
<comment type="similarity">
    <text evidence="7">Belongs to the DEAD box helicase family.</text>
</comment>
<dbReference type="STRING" id="2769.R7QA43"/>
<dbReference type="PROSITE" id="PS51195">
    <property type="entry name" value="Q_MOTIF"/>
    <property type="match status" value="1"/>
</dbReference>
<keyword evidence="4 7" id="KW-0347">Helicase</keyword>
<dbReference type="Gramene" id="CDF34340">
    <property type="protein sequence ID" value="CDF34340"/>
    <property type="gene ID" value="CHC_T00002773001"/>
</dbReference>
<dbReference type="PROSITE" id="PS51194">
    <property type="entry name" value="HELICASE_CTER"/>
    <property type="match status" value="1"/>
</dbReference>
<reference evidence="13" key="1">
    <citation type="journal article" date="2013" name="Proc. Natl. Acad. Sci. U.S.A.">
        <title>Genome structure and metabolic features in the red seaweed Chondrus crispus shed light on evolution of the Archaeplastida.</title>
        <authorList>
            <person name="Collen J."/>
            <person name="Porcel B."/>
            <person name="Carre W."/>
            <person name="Ball S.G."/>
            <person name="Chaparro C."/>
            <person name="Tonon T."/>
            <person name="Barbeyron T."/>
            <person name="Michel G."/>
            <person name="Noel B."/>
            <person name="Valentin K."/>
            <person name="Elias M."/>
            <person name="Artiguenave F."/>
            <person name="Arun A."/>
            <person name="Aury J.M."/>
            <person name="Barbosa-Neto J.F."/>
            <person name="Bothwell J.H."/>
            <person name="Bouget F.Y."/>
            <person name="Brillet L."/>
            <person name="Cabello-Hurtado F."/>
            <person name="Capella-Gutierrez S."/>
            <person name="Charrier B."/>
            <person name="Cladiere L."/>
            <person name="Cock J.M."/>
            <person name="Coelho S.M."/>
            <person name="Colleoni C."/>
            <person name="Czjzek M."/>
            <person name="Da Silva C."/>
            <person name="Delage L."/>
            <person name="Denoeud F."/>
            <person name="Deschamps P."/>
            <person name="Dittami S.M."/>
            <person name="Gabaldon T."/>
            <person name="Gachon C.M."/>
            <person name="Groisillier A."/>
            <person name="Herve C."/>
            <person name="Jabbari K."/>
            <person name="Katinka M."/>
            <person name="Kloareg B."/>
            <person name="Kowalczyk N."/>
            <person name="Labadie K."/>
            <person name="Leblanc C."/>
            <person name="Lopez P.J."/>
            <person name="McLachlan D.H."/>
            <person name="Meslet-Cladiere L."/>
            <person name="Moustafa A."/>
            <person name="Nehr Z."/>
            <person name="Nyvall Collen P."/>
            <person name="Panaud O."/>
            <person name="Partensky F."/>
            <person name="Poulain J."/>
            <person name="Rensing S.A."/>
            <person name="Rousvoal S."/>
            <person name="Samson G."/>
            <person name="Symeonidi A."/>
            <person name="Weissenbach J."/>
            <person name="Zambounis A."/>
            <person name="Wincker P."/>
            <person name="Boyen C."/>
        </authorList>
    </citation>
    <scope>NUCLEOTIDE SEQUENCE [LARGE SCALE GENOMIC DNA]</scope>
    <source>
        <strain evidence="13">cv. Stackhouse</strain>
    </source>
</reference>
<dbReference type="OrthoDB" id="434041at2759"/>
<dbReference type="PhylomeDB" id="R7QA43"/>
<keyword evidence="2 7" id="KW-0547">Nucleotide-binding</keyword>
<dbReference type="InterPro" id="IPR003593">
    <property type="entry name" value="AAA+_ATPase"/>
</dbReference>
<feature type="compositionally biased region" description="Acidic residues" evidence="8">
    <location>
        <begin position="535"/>
        <end position="545"/>
    </location>
</feature>
<dbReference type="Gene3D" id="3.40.50.300">
    <property type="entry name" value="P-loop containing nucleotide triphosphate hydrolases"/>
    <property type="match status" value="2"/>
</dbReference>
<dbReference type="PROSITE" id="PS00039">
    <property type="entry name" value="DEAD_ATP_HELICASE"/>
    <property type="match status" value="1"/>
</dbReference>
<dbReference type="AlphaFoldDB" id="R7QA43"/>
<dbReference type="InterPro" id="IPR001650">
    <property type="entry name" value="Helicase_C-like"/>
</dbReference>
<dbReference type="InterPro" id="IPR050547">
    <property type="entry name" value="DEAD_box_RNA_helicases"/>
</dbReference>
<dbReference type="SUPFAM" id="SSF52540">
    <property type="entry name" value="P-loop containing nucleoside triphosphate hydrolases"/>
    <property type="match status" value="1"/>
</dbReference>
<dbReference type="PANTHER" id="PTHR47963:SF8">
    <property type="entry name" value="ATP-DEPENDENT RNA HELICASE DEAD"/>
    <property type="match status" value="1"/>
</dbReference>
<dbReference type="InterPro" id="IPR000629">
    <property type="entry name" value="RNA-helicase_DEAD-box_CS"/>
</dbReference>
<feature type="region of interest" description="Disordered" evidence="8">
    <location>
        <begin position="515"/>
        <end position="545"/>
    </location>
</feature>
<feature type="short sequence motif" description="Q motif" evidence="6">
    <location>
        <begin position="98"/>
        <end position="126"/>
    </location>
</feature>
<feature type="domain" description="Helicase C-terminal" evidence="10">
    <location>
        <begin position="363"/>
        <end position="520"/>
    </location>
</feature>
<dbReference type="PANTHER" id="PTHR47963">
    <property type="entry name" value="DEAD-BOX ATP-DEPENDENT RNA HELICASE 47, MITOCHONDRIAL"/>
    <property type="match status" value="1"/>
</dbReference>
<dbReference type="EMBL" id="HG001685">
    <property type="protein sequence ID" value="CDF34340.1"/>
    <property type="molecule type" value="Genomic_DNA"/>
</dbReference>
<keyword evidence="5 7" id="KW-0067">ATP-binding</keyword>
<name>R7QA43_CHOCR</name>
<evidence type="ECO:0000313" key="12">
    <source>
        <dbReference type="EMBL" id="CDF34340.1"/>
    </source>
</evidence>
<dbReference type="InterPro" id="IPR014001">
    <property type="entry name" value="Helicase_ATP-bd"/>
</dbReference>
<feature type="domain" description="DEAD-box RNA helicase Q" evidence="11">
    <location>
        <begin position="98"/>
        <end position="126"/>
    </location>
</feature>
<protein>
    <recommendedName>
        <fullName evidence="1">RNA helicase</fullName>
        <ecNumber evidence="1">3.6.4.13</ecNumber>
    </recommendedName>
</protein>
<feature type="region of interest" description="Disordered" evidence="8">
    <location>
        <begin position="305"/>
        <end position="330"/>
    </location>
</feature>
<evidence type="ECO:0000256" key="2">
    <source>
        <dbReference type="ARBA" id="ARBA00022741"/>
    </source>
</evidence>
<dbReference type="Pfam" id="PF00270">
    <property type="entry name" value="DEAD"/>
    <property type="match status" value="1"/>
</dbReference>
<dbReference type="RefSeq" id="XP_005714159.1">
    <property type="nucleotide sequence ID" value="XM_005714102.1"/>
</dbReference>
<evidence type="ECO:0000259" key="11">
    <source>
        <dbReference type="PROSITE" id="PS51195"/>
    </source>
</evidence>
<dbReference type="GO" id="GO:0003724">
    <property type="term" value="F:RNA helicase activity"/>
    <property type="evidence" value="ECO:0007669"/>
    <property type="project" value="UniProtKB-EC"/>
</dbReference>
<sequence>MAGRVDEPSLSSDLAEVQELLSHAHPASDVWTQPLHPQRHVYGISFLLSLRHHRLYSLSPSDPIRRVPAHLPALSEHIATPENTRTADVLLSGPDAGLTFSDLALPPPILCALARQEITHPSPVQLRALPAARLGADVIVQAKSGTGKTLVFGIVAAEAAASSSSLQGPAALLIAPTRELAAQIARVTQSLCDGFENSPHVSLFIGGCPEREDAARIVQLPPAIAVATPGRALALVERGNLRVAAMKLLVLDEADRLLDGSLGDTVPRICEMLPMRKQTLAFSATYPAKLQVLLRKVMRNATHIQVQRRPQLSEEVGEKDASTASKDTNAADPNQKAVLLGVRQRKIQVERGVNTSETKLEAKTAALVALIQKNPFSFCIVFTNSKKRNKSVVDRLSRAGFASADIHAGIRQLERTAIMKSAADGNLQVLVATDLLARGVDIDICDLVVHLDIPHDSATYLHRVGRAGRFGKLGLSVVIHDSGDEAAELHSMEKGLGFSMTKMLAPRLSEAVEEGVTQVKADGTRKKRKRSTDGGEGEVAESMEIEGTERGLDNIQESRRADGFESRHKIPEIEDAQAGDAENIDTSWDVMEDALSTGEPELTCVADGQVADVGFNTQSDEARNSKLAEGIHNVIEEKRSPEGKLPSDEKDGWSVYASRAYSEGYEEGYERAFRMAMQLRARLESWT</sequence>
<feature type="domain" description="Helicase ATP-binding" evidence="9">
    <location>
        <begin position="129"/>
        <end position="304"/>
    </location>
</feature>
<gene>
    <name evidence="12" type="ORF">CHC_T00002773001</name>
</gene>
<keyword evidence="13" id="KW-1185">Reference proteome</keyword>
<dbReference type="GO" id="GO:0016787">
    <property type="term" value="F:hydrolase activity"/>
    <property type="evidence" value="ECO:0007669"/>
    <property type="project" value="UniProtKB-KW"/>
</dbReference>
<evidence type="ECO:0000256" key="6">
    <source>
        <dbReference type="PROSITE-ProRule" id="PRU00552"/>
    </source>
</evidence>
<evidence type="ECO:0000313" key="13">
    <source>
        <dbReference type="Proteomes" id="UP000012073"/>
    </source>
</evidence>
<keyword evidence="3 7" id="KW-0378">Hydrolase</keyword>
<evidence type="ECO:0000256" key="3">
    <source>
        <dbReference type="ARBA" id="ARBA00022801"/>
    </source>
</evidence>
<evidence type="ECO:0000256" key="1">
    <source>
        <dbReference type="ARBA" id="ARBA00012552"/>
    </source>
</evidence>
<dbReference type="GO" id="GO:0003723">
    <property type="term" value="F:RNA binding"/>
    <property type="evidence" value="ECO:0007669"/>
    <property type="project" value="TreeGrafter"/>
</dbReference>
<evidence type="ECO:0000256" key="7">
    <source>
        <dbReference type="RuleBase" id="RU000492"/>
    </source>
</evidence>
<evidence type="ECO:0000256" key="4">
    <source>
        <dbReference type="ARBA" id="ARBA00022806"/>
    </source>
</evidence>
<dbReference type="GeneID" id="17321875"/>
<dbReference type="Proteomes" id="UP000012073">
    <property type="component" value="Unassembled WGS sequence"/>
</dbReference>
<evidence type="ECO:0000259" key="10">
    <source>
        <dbReference type="PROSITE" id="PS51194"/>
    </source>
</evidence>
<proteinExistence type="inferred from homology"/>
<dbReference type="PROSITE" id="PS51192">
    <property type="entry name" value="HELICASE_ATP_BIND_1"/>
    <property type="match status" value="1"/>
</dbReference>
<dbReference type="SMART" id="SM00490">
    <property type="entry name" value="HELICc"/>
    <property type="match status" value="1"/>
</dbReference>
<accession>R7QA43</accession>
<dbReference type="GO" id="GO:0005524">
    <property type="term" value="F:ATP binding"/>
    <property type="evidence" value="ECO:0007669"/>
    <property type="project" value="UniProtKB-KW"/>
</dbReference>
<dbReference type="InterPro" id="IPR011545">
    <property type="entry name" value="DEAD/DEAH_box_helicase_dom"/>
</dbReference>
<dbReference type="Pfam" id="PF00271">
    <property type="entry name" value="Helicase_C"/>
    <property type="match status" value="1"/>
</dbReference>
<evidence type="ECO:0000259" key="9">
    <source>
        <dbReference type="PROSITE" id="PS51192"/>
    </source>
</evidence>
<dbReference type="EC" id="3.6.4.13" evidence="1"/>
<dbReference type="InterPro" id="IPR014014">
    <property type="entry name" value="RNA_helicase_DEAD_Q_motif"/>
</dbReference>
<dbReference type="SMART" id="SM00382">
    <property type="entry name" value="AAA"/>
    <property type="match status" value="1"/>
</dbReference>
<evidence type="ECO:0000256" key="8">
    <source>
        <dbReference type="SAM" id="MobiDB-lite"/>
    </source>
</evidence>
<dbReference type="InterPro" id="IPR027417">
    <property type="entry name" value="P-loop_NTPase"/>
</dbReference>
<organism evidence="12 13">
    <name type="scientific">Chondrus crispus</name>
    <name type="common">Carrageen Irish moss</name>
    <name type="synonym">Polymorpha crispa</name>
    <dbReference type="NCBI Taxonomy" id="2769"/>
    <lineage>
        <taxon>Eukaryota</taxon>
        <taxon>Rhodophyta</taxon>
        <taxon>Florideophyceae</taxon>
        <taxon>Rhodymeniophycidae</taxon>
        <taxon>Gigartinales</taxon>
        <taxon>Gigartinaceae</taxon>
        <taxon>Chondrus</taxon>
    </lineage>
</organism>
<dbReference type="CDD" id="cd18787">
    <property type="entry name" value="SF2_C_DEAD"/>
    <property type="match status" value="1"/>
</dbReference>
<evidence type="ECO:0000256" key="5">
    <source>
        <dbReference type="ARBA" id="ARBA00022840"/>
    </source>
</evidence>
<dbReference type="SMART" id="SM00487">
    <property type="entry name" value="DEXDc"/>
    <property type="match status" value="1"/>
</dbReference>